<gene>
    <name evidence="2" type="ORF">BCB69_04945</name>
</gene>
<dbReference type="EMBL" id="CP017037">
    <property type="protein sequence ID" value="AOH39351.1"/>
    <property type="molecule type" value="Genomic_DNA"/>
</dbReference>
<evidence type="ECO:0000313" key="3">
    <source>
        <dbReference type="Proteomes" id="UP000094757"/>
    </source>
</evidence>
<dbReference type="GO" id="GO:0005829">
    <property type="term" value="C:cytosol"/>
    <property type="evidence" value="ECO:0007669"/>
    <property type="project" value="TreeGrafter"/>
</dbReference>
<evidence type="ECO:0000313" key="2">
    <source>
        <dbReference type="EMBL" id="AOH39351.1"/>
    </source>
</evidence>
<dbReference type="Proteomes" id="UP000094757">
    <property type="component" value="Chromosome"/>
</dbReference>
<protein>
    <submittedName>
        <fullName evidence="2">Aminoacyl-histidine dipeptidase</fullName>
    </submittedName>
</protein>
<dbReference type="InterPro" id="IPR002933">
    <property type="entry name" value="Peptidase_M20"/>
</dbReference>
<sequence length="483" mass="53017">MVQDKELIELVMEEFKGFAKHPRPSHHEKAISDYLVNRLQALGVTEVVQDEAYNIIAEVPATTGYEKAPLTILQGHMDMVCVAKPGYPFDPLTSEIKLIREGNILRADRTSLGADDGAGLASILILLKLGVDHGPLRIIFTTDEETGMTGAARLNPKYICDAQNIINCDSENLDVICTGSAGSCHTHFTRHIQWENTIHDYAVCIKTHEFIGGHSGETISHGKSNAIQALAETLLAIRKKGIDYRLAAIDGGDAANAIPANSSAVVVCNKKDIDAINSTITSVKEAFYRIYKGIEDKAKWDVEEVAVPVHTFSLKDTEMLINLLCILHCGTFVMNQSLPRLPELSSNIGTIKTTDDIVTFEYFPRAGADDRLSNLLQKLPLFAELTGFSYEQGKQEPAWTVNAVSRLAPLYEKAFEKVTGRKVRKEAVHGGLETGHFYHLNSSADIISIGPNTHNIHSADESVELDSIATMIRVLAETLANIR</sequence>
<organism evidence="2 3">
    <name type="scientific">Dialister pneumosintes</name>
    <dbReference type="NCBI Taxonomy" id="39950"/>
    <lineage>
        <taxon>Bacteria</taxon>
        <taxon>Bacillati</taxon>
        <taxon>Bacillota</taxon>
        <taxon>Negativicutes</taxon>
        <taxon>Veillonellales</taxon>
        <taxon>Veillonellaceae</taxon>
        <taxon>Dialister</taxon>
    </lineage>
</organism>
<dbReference type="InterPro" id="IPR011650">
    <property type="entry name" value="Peptidase_M20_dimer"/>
</dbReference>
<dbReference type="InterPro" id="IPR001160">
    <property type="entry name" value="Peptidase_M20C"/>
</dbReference>
<name>A0A1B3WEG1_9FIRM</name>
<dbReference type="STRING" id="39950.BCB69_04945"/>
<evidence type="ECO:0000259" key="1">
    <source>
        <dbReference type="Pfam" id="PF07687"/>
    </source>
</evidence>
<dbReference type="Gene3D" id="3.40.630.10">
    <property type="entry name" value="Zn peptidases"/>
    <property type="match status" value="2"/>
</dbReference>
<dbReference type="GO" id="GO:0006508">
    <property type="term" value="P:proteolysis"/>
    <property type="evidence" value="ECO:0007669"/>
    <property type="project" value="InterPro"/>
</dbReference>
<dbReference type="RefSeq" id="WP_069177182.1">
    <property type="nucleotide sequence ID" value="NZ_CP017037.1"/>
</dbReference>
<proteinExistence type="predicted"/>
<dbReference type="PANTHER" id="PTHR43501:SF1">
    <property type="entry name" value="CYTOSOL NON-SPECIFIC DIPEPTIDASE"/>
    <property type="match status" value="1"/>
</dbReference>
<dbReference type="SUPFAM" id="SSF53187">
    <property type="entry name" value="Zn-dependent exopeptidases"/>
    <property type="match status" value="1"/>
</dbReference>
<reference evidence="3" key="1">
    <citation type="submission" date="2016-08" db="EMBL/GenBank/DDBJ databases">
        <authorList>
            <person name="Holder M.E."/>
            <person name="Ajami N.J."/>
            <person name="Petrosino J.F."/>
        </authorList>
    </citation>
    <scope>NUCLEOTIDE SEQUENCE [LARGE SCALE GENOMIC DNA]</scope>
    <source>
        <strain evidence="3">F0677</strain>
    </source>
</reference>
<feature type="domain" description="Peptidase M20 dimerisation" evidence="1">
    <location>
        <begin position="212"/>
        <end position="292"/>
    </location>
</feature>
<dbReference type="PIRSF" id="PIRSF016599">
    <property type="entry name" value="Xaa-His_dipept"/>
    <property type="match status" value="1"/>
</dbReference>
<dbReference type="GO" id="GO:0070573">
    <property type="term" value="F:metallodipeptidase activity"/>
    <property type="evidence" value="ECO:0007669"/>
    <property type="project" value="TreeGrafter"/>
</dbReference>
<dbReference type="PANTHER" id="PTHR43501">
    <property type="entry name" value="CYTOSOL NON-SPECIFIC DIPEPTIDASE"/>
    <property type="match status" value="1"/>
</dbReference>
<dbReference type="PRINTS" id="PR00934">
    <property type="entry name" value="XHISDIPTASE"/>
</dbReference>
<dbReference type="NCBIfam" id="TIGR01893">
    <property type="entry name" value="aa-his-dipept"/>
    <property type="match status" value="1"/>
</dbReference>
<dbReference type="Pfam" id="PF01546">
    <property type="entry name" value="Peptidase_M20"/>
    <property type="match status" value="1"/>
</dbReference>
<dbReference type="Pfam" id="PF07687">
    <property type="entry name" value="M20_dimer"/>
    <property type="match status" value="1"/>
</dbReference>
<dbReference type="AlphaFoldDB" id="A0A1B3WEG1"/>
<accession>A0A1B3WEG1</accession>
<dbReference type="KEGG" id="dpn:BCB69_04945"/>